<evidence type="ECO:0000259" key="6">
    <source>
        <dbReference type="Pfam" id="PF02656"/>
    </source>
</evidence>
<evidence type="ECO:0000313" key="8">
    <source>
        <dbReference type="Proteomes" id="UP000278143"/>
    </source>
</evidence>
<dbReference type="PANTHER" id="PTHR38646">
    <property type="entry name" value="YALI0F00814P"/>
    <property type="match status" value="1"/>
</dbReference>
<organism evidence="7 8">
    <name type="scientific">Syncephalis pseudoplumigaleata</name>
    <dbReference type="NCBI Taxonomy" id="1712513"/>
    <lineage>
        <taxon>Eukaryota</taxon>
        <taxon>Fungi</taxon>
        <taxon>Fungi incertae sedis</taxon>
        <taxon>Zoopagomycota</taxon>
        <taxon>Zoopagomycotina</taxon>
        <taxon>Zoopagomycetes</taxon>
        <taxon>Zoopagales</taxon>
        <taxon>Piptocephalidaceae</taxon>
        <taxon>Syncephalis</taxon>
    </lineage>
</organism>
<accession>A0A4V1J186</accession>
<keyword evidence="4 5" id="KW-0472">Membrane</keyword>
<evidence type="ECO:0000256" key="5">
    <source>
        <dbReference type="SAM" id="Phobius"/>
    </source>
</evidence>
<reference evidence="8" key="1">
    <citation type="journal article" date="2018" name="Nat. Microbiol.">
        <title>Leveraging single-cell genomics to expand the fungal tree of life.</title>
        <authorList>
            <person name="Ahrendt S.R."/>
            <person name="Quandt C.A."/>
            <person name="Ciobanu D."/>
            <person name="Clum A."/>
            <person name="Salamov A."/>
            <person name="Andreopoulos B."/>
            <person name="Cheng J.F."/>
            <person name="Woyke T."/>
            <person name="Pelin A."/>
            <person name="Henrissat B."/>
            <person name="Reynolds N.K."/>
            <person name="Benny G.L."/>
            <person name="Smith M.E."/>
            <person name="James T.Y."/>
            <person name="Grigoriev I.V."/>
        </authorList>
    </citation>
    <scope>NUCLEOTIDE SEQUENCE [LARGE SCALE GENOMIC DNA]</scope>
    <source>
        <strain evidence="8">Benny S71-1</strain>
    </source>
</reference>
<gene>
    <name evidence="7" type="ORF">SYNPS1DRAFT_3244</name>
</gene>
<protein>
    <recommendedName>
        <fullName evidence="6">DUF202 domain-containing protein</fullName>
    </recommendedName>
</protein>
<dbReference type="AlphaFoldDB" id="A0A4V1J186"/>
<dbReference type="PANTHER" id="PTHR38646:SF1">
    <property type="entry name" value="DUF202 DOMAIN-CONTAINING PROTEIN"/>
    <property type="match status" value="1"/>
</dbReference>
<evidence type="ECO:0000256" key="4">
    <source>
        <dbReference type="ARBA" id="ARBA00023136"/>
    </source>
</evidence>
<feature type="non-terminal residue" evidence="7">
    <location>
        <position position="1"/>
    </location>
</feature>
<comment type="subcellular location">
    <subcellularLocation>
        <location evidence="1">Endomembrane system</location>
        <topology evidence="1">Multi-pass membrane protein</topology>
    </subcellularLocation>
</comment>
<keyword evidence="3 5" id="KW-1133">Transmembrane helix</keyword>
<keyword evidence="2 5" id="KW-0812">Transmembrane</keyword>
<evidence type="ECO:0000256" key="2">
    <source>
        <dbReference type="ARBA" id="ARBA00022692"/>
    </source>
</evidence>
<dbReference type="EMBL" id="KZ990392">
    <property type="protein sequence ID" value="RKP24189.1"/>
    <property type="molecule type" value="Genomic_DNA"/>
</dbReference>
<evidence type="ECO:0000256" key="3">
    <source>
        <dbReference type="ARBA" id="ARBA00022989"/>
    </source>
</evidence>
<dbReference type="GO" id="GO:0012505">
    <property type="term" value="C:endomembrane system"/>
    <property type="evidence" value="ECO:0007669"/>
    <property type="project" value="UniProtKB-SubCell"/>
</dbReference>
<keyword evidence="8" id="KW-1185">Reference proteome</keyword>
<dbReference type="Proteomes" id="UP000278143">
    <property type="component" value="Unassembled WGS sequence"/>
</dbReference>
<feature type="transmembrane region" description="Helical" evidence="5">
    <location>
        <begin position="32"/>
        <end position="52"/>
    </location>
</feature>
<feature type="domain" description="DUF202" evidence="6">
    <location>
        <begin position="1"/>
        <end position="53"/>
    </location>
</feature>
<evidence type="ECO:0000256" key="1">
    <source>
        <dbReference type="ARBA" id="ARBA00004127"/>
    </source>
</evidence>
<dbReference type="Pfam" id="PF02656">
    <property type="entry name" value="DUF202"/>
    <property type="match status" value="1"/>
</dbReference>
<feature type="non-terminal residue" evidence="7">
    <location>
        <position position="53"/>
    </location>
</feature>
<name>A0A4V1J186_9FUNG</name>
<dbReference type="OrthoDB" id="2555434at2759"/>
<proteinExistence type="predicted"/>
<dbReference type="InterPro" id="IPR003807">
    <property type="entry name" value="DUF202"/>
</dbReference>
<evidence type="ECO:0000313" key="7">
    <source>
        <dbReference type="EMBL" id="RKP24189.1"/>
    </source>
</evidence>
<sequence length="53" mass="5795">ALERTYEGAYVRTALNALGSGVVVLRLFSREFFAMGLVFVAFGLAMLALNLVR</sequence>